<dbReference type="STRING" id="100816.A0A175WBF4"/>
<dbReference type="SUPFAM" id="SSF51905">
    <property type="entry name" value="FAD/NAD(P)-binding domain"/>
    <property type="match status" value="1"/>
</dbReference>
<feature type="chain" id="PRO_5008043841" evidence="4">
    <location>
        <begin position="18"/>
        <end position="643"/>
    </location>
</feature>
<dbReference type="GO" id="GO:0050660">
    <property type="term" value="F:flavin adenine dinucleotide binding"/>
    <property type="evidence" value="ECO:0007669"/>
    <property type="project" value="InterPro"/>
</dbReference>
<dbReference type="PROSITE" id="PS00624">
    <property type="entry name" value="GMC_OXRED_2"/>
    <property type="match status" value="1"/>
</dbReference>
<dbReference type="Proteomes" id="UP000078237">
    <property type="component" value="Unassembled WGS sequence"/>
</dbReference>
<dbReference type="PANTHER" id="PTHR11552:SF115">
    <property type="entry name" value="DEHYDROGENASE XPTC-RELATED"/>
    <property type="match status" value="1"/>
</dbReference>
<sequence length="643" mass="69642">MGVSCVVFVALTALAAAASTPTPANLRRASQLRDHYDFVIVGGGTSGLTVADRLTKAFPAKTLLVIEYGDVQFAPGVFDPPTDWITPAPDAPPAWDFLSLPNPDMGNQTAFVRAGQVVGGSSAVNGMFFDRGSRFDYDAWAKLSGPGGASSRIKWDWRGIFPYFKKSVTFTEPPPAIAQQHNYTWDVSAYGGSTPIYASYASFQWADQPVLREAWREMGIKPVRECAGGNKEGMCWVPASQHPVTGRRSHAGLGHYADVLPRANYDLLVKHQTVRVVYRKGPKSGPPFVEVRSLANGHMFNITVKGEVIISAGALHTPTVLQRSGIGPAAFLGSVRIPVVLDLPGVGSNLQDHSGPHVTWNYTEPYEFFPLPSEMASNATFKAEAIAAFDETPARGPYTLAGGNSALYISLPHITNEYQAIINKIRGMAVDGTATSYLPEDVRLIPSMVAGYQQQLLALADLLKNPESPSLETPWATSEPPNSAMVWSFLLHPLSRGTVRLNLTDHLAQPILDYRAGSNPVDMDIHRAHVRYLRQLLNTQTMRQYGAIETGPGPDVAESDAALADYVKERIILSFMHPCCTAAMMPKNKGGVVGRDLKVHGATGLRVVDMSVMPLVPAAHLSATAYAVGEKAADIIIQEWRGR</sequence>
<gene>
    <name evidence="6" type="ORF">MMYC01_202165</name>
</gene>
<dbReference type="AlphaFoldDB" id="A0A175WBF4"/>
<proteinExistence type="inferred from homology"/>
<evidence type="ECO:0000313" key="6">
    <source>
        <dbReference type="EMBL" id="KXX81037.1"/>
    </source>
</evidence>
<accession>A0A175WBF4</accession>
<keyword evidence="4" id="KW-0732">Signal</keyword>
<dbReference type="VEuPathDB" id="FungiDB:MMYC01_202165"/>
<comment type="caution">
    <text evidence="6">The sequence shown here is derived from an EMBL/GenBank/DDBJ whole genome shotgun (WGS) entry which is preliminary data.</text>
</comment>
<keyword evidence="3" id="KW-0285">Flavoprotein</keyword>
<dbReference type="GO" id="GO:0044550">
    <property type="term" value="P:secondary metabolite biosynthetic process"/>
    <property type="evidence" value="ECO:0007669"/>
    <property type="project" value="TreeGrafter"/>
</dbReference>
<keyword evidence="3" id="KW-0274">FAD</keyword>
<dbReference type="EMBL" id="LCTW02000044">
    <property type="protein sequence ID" value="KXX81037.1"/>
    <property type="molecule type" value="Genomic_DNA"/>
</dbReference>
<dbReference type="InterPro" id="IPR000172">
    <property type="entry name" value="GMC_OxRdtase_N"/>
</dbReference>
<dbReference type="InterPro" id="IPR036188">
    <property type="entry name" value="FAD/NAD-bd_sf"/>
</dbReference>
<dbReference type="SUPFAM" id="SSF54373">
    <property type="entry name" value="FAD-linked reductases, C-terminal domain"/>
    <property type="match status" value="1"/>
</dbReference>
<dbReference type="InterPro" id="IPR012132">
    <property type="entry name" value="GMC_OxRdtase"/>
</dbReference>
<comment type="similarity">
    <text evidence="1">Belongs to the GMC oxidoreductase family.</text>
</comment>
<dbReference type="GO" id="GO:0016614">
    <property type="term" value="F:oxidoreductase activity, acting on CH-OH group of donors"/>
    <property type="evidence" value="ECO:0007669"/>
    <property type="project" value="InterPro"/>
</dbReference>
<feature type="active site" description="Proton donor" evidence="2">
    <location>
        <position position="577"/>
    </location>
</feature>
<feature type="binding site" evidence="3">
    <location>
        <begin position="45"/>
        <end position="46"/>
    </location>
    <ligand>
        <name>FAD</name>
        <dbReference type="ChEBI" id="CHEBI:57692"/>
    </ligand>
</feature>
<keyword evidence="7" id="KW-1185">Reference proteome</keyword>
<feature type="domain" description="Glucose-methanol-choline oxidoreductase N-terminal" evidence="5">
    <location>
        <begin position="313"/>
        <end position="327"/>
    </location>
</feature>
<feature type="active site" description="Proton acceptor" evidence="2">
    <location>
        <position position="620"/>
    </location>
</feature>
<dbReference type="PANTHER" id="PTHR11552">
    <property type="entry name" value="GLUCOSE-METHANOL-CHOLINE GMC OXIDOREDUCTASE"/>
    <property type="match status" value="1"/>
</dbReference>
<dbReference type="Gene3D" id="3.50.50.60">
    <property type="entry name" value="FAD/NAD(P)-binding domain"/>
    <property type="match status" value="1"/>
</dbReference>
<evidence type="ECO:0000256" key="3">
    <source>
        <dbReference type="PIRSR" id="PIRSR000137-2"/>
    </source>
</evidence>
<reference evidence="6 7" key="1">
    <citation type="journal article" date="2016" name="Genome Announc.">
        <title>Genome Sequence of Madurella mycetomatis mm55, Isolated from a Human Mycetoma Case in Sudan.</title>
        <authorList>
            <person name="Smit S."/>
            <person name="Derks M.F."/>
            <person name="Bervoets S."/>
            <person name="Fahal A."/>
            <person name="van Leeuwen W."/>
            <person name="van Belkum A."/>
            <person name="van de Sande W.W."/>
        </authorList>
    </citation>
    <scope>NUCLEOTIDE SEQUENCE [LARGE SCALE GENOMIC DNA]</scope>
    <source>
        <strain evidence="7">mm55</strain>
    </source>
</reference>
<feature type="signal peptide" evidence="4">
    <location>
        <begin position="1"/>
        <end position="17"/>
    </location>
</feature>
<dbReference type="Gene3D" id="3.30.560.10">
    <property type="entry name" value="Glucose Oxidase, domain 3"/>
    <property type="match status" value="1"/>
</dbReference>
<feature type="binding site" evidence="3">
    <location>
        <position position="117"/>
    </location>
    <ligand>
        <name>FAD</name>
        <dbReference type="ChEBI" id="CHEBI:57692"/>
    </ligand>
</feature>
<dbReference type="Pfam" id="PF00732">
    <property type="entry name" value="GMC_oxred_N"/>
    <property type="match status" value="1"/>
</dbReference>
<protein>
    <submittedName>
        <fullName evidence="6">Oxygen-dependent choline dehydrogenase</fullName>
    </submittedName>
</protein>
<dbReference type="InterPro" id="IPR007867">
    <property type="entry name" value="GMC_OxRtase_C"/>
</dbReference>
<dbReference type="OrthoDB" id="269227at2759"/>
<dbReference type="Pfam" id="PF05199">
    <property type="entry name" value="GMC_oxred_C"/>
    <property type="match status" value="1"/>
</dbReference>
<evidence type="ECO:0000256" key="1">
    <source>
        <dbReference type="ARBA" id="ARBA00010790"/>
    </source>
</evidence>
<evidence type="ECO:0000256" key="4">
    <source>
        <dbReference type="SAM" id="SignalP"/>
    </source>
</evidence>
<evidence type="ECO:0000259" key="5">
    <source>
        <dbReference type="PROSITE" id="PS00624"/>
    </source>
</evidence>
<evidence type="ECO:0000256" key="2">
    <source>
        <dbReference type="PIRSR" id="PIRSR000137-1"/>
    </source>
</evidence>
<comment type="cofactor">
    <cofactor evidence="3">
        <name>FAD</name>
        <dbReference type="ChEBI" id="CHEBI:57692"/>
    </cofactor>
</comment>
<evidence type="ECO:0000313" key="7">
    <source>
        <dbReference type="Proteomes" id="UP000078237"/>
    </source>
</evidence>
<name>A0A175WBF4_9PEZI</name>
<dbReference type="PIRSF" id="PIRSF000137">
    <property type="entry name" value="Alcohol_oxidase"/>
    <property type="match status" value="1"/>
</dbReference>
<organism evidence="6 7">
    <name type="scientific">Madurella mycetomatis</name>
    <dbReference type="NCBI Taxonomy" id="100816"/>
    <lineage>
        <taxon>Eukaryota</taxon>
        <taxon>Fungi</taxon>
        <taxon>Dikarya</taxon>
        <taxon>Ascomycota</taxon>
        <taxon>Pezizomycotina</taxon>
        <taxon>Sordariomycetes</taxon>
        <taxon>Sordariomycetidae</taxon>
        <taxon>Sordariales</taxon>
        <taxon>Sordariales incertae sedis</taxon>
        <taxon>Madurella</taxon>
    </lineage>
</organism>